<evidence type="ECO:0000256" key="1">
    <source>
        <dbReference type="ARBA" id="ARBA00004123"/>
    </source>
</evidence>
<dbReference type="PANTHER" id="PTHR21277">
    <property type="entry name" value="TRANSCRIPTIONAL ADAPTER 1"/>
    <property type="match status" value="1"/>
</dbReference>
<evidence type="ECO:0000256" key="2">
    <source>
        <dbReference type="ARBA" id="ARBA00023015"/>
    </source>
</evidence>
<comment type="subcellular location">
    <subcellularLocation>
        <location evidence="1">Nucleus</location>
    </subcellularLocation>
</comment>
<gene>
    <name evidence="5" type="ORF">MUK42_23271</name>
</gene>
<protein>
    <submittedName>
        <fullName evidence="5">Uncharacterized protein</fullName>
    </submittedName>
</protein>
<evidence type="ECO:0000313" key="6">
    <source>
        <dbReference type="Proteomes" id="UP001055439"/>
    </source>
</evidence>
<reference evidence="5" key="1">
    <citation type="submission" date="2022-05" db="EMBL/GenBank/DDBJ databases">
        <title>The Musa troglodytarum L. genome provides insights into the mechanism of non-climacteric behaviour and enrichment of carotenoids.</title>
        <authorList>
            <person name="Wang J."/>
        </authorList>
    </citation>
    <scope>NUCLEOTIDE SEQUENCE</scope>
    <source>
        <tissue evidence="5">Leaf</tissue>
    </source>
</reference>
<proteinExistence type="predicted"/>
<sequence length="897" mass="100133">MEIFSTGRTNLERSPALATTLTFAEEIFVCFPAGTETQNESSLSYRMQPLLQSQLLPQLPQNSRTNLNVLKSQIAKRLGAERAQCYFSSLNGLLSQKLSKSEFNKLCLLTLGRLDNLLGETTFYRDPGAHGAESEARVRLDAVRARRWLCSASANSSEKRHAPDAGGCSPDPSGLNRSLAVVGVPEKVRGVESTHLSECSWKERLSRTEGIFQSAVAYGVDPHWGVFERSGVGRSSRDGVIGCLTRRPSPLLRDNLEVLLGRTQFYRVITGKLEITCKPNAVRDKVEEPQDQKAIDAAMIGRRSRPSCRTAFGINEVERRDSVCQATSVSGLRLALRPVEPMERRRQGRGHAATRKTMIANCRARRTERIAEPSFGIKKSRRRRFPISGVRKSSTLRRRFGTRVESRTATRETMIANYRSGCRTSLGIKKSRRPFRCQADVRKSGVEARQALPAYRPVSRLRHETMIANCVRDEEVERRDSVAKRAAPSPHLRPSFWYKGSSHATTRETMIASAVRDKYDGRCSRPRKPRIARTAFGISVAEPRSSPRPDGRAFAQDLENQNRRTPFGIKCVARSRRRPMVEAQDLENQNRRTAVRDKCGRAAAQAQKTSENRTAAVPLRKTARDSGVGISFLQGVYVGSSLIWRARCDAIRRCGDVMLCRFASEAKRARDSLSLYREFSSLARCLLTSSADFFHYRLVRDGSSFHFLFLCFFLLLPSVTTSVAALPSSPASGPSSNQAARVHSILDGVWWGFSAALRHPEEFNLWPAGQWALTRFPRALPRRDALEAACAFPAPNRHYLHLPVANAITPTSPDHNLFLSPFASSRVGILHSRHDGVRVKRRPTNNKGWKRRFFLSVPKGTIDNAAGSMPRRAHLGGEVILPSSQAIATCGLIRSRE</sequence>
<dbReference type="GO" id="GO:0000124">
    <property type="term" value="C:SAGA complex"/>
    <property type="evidence" value="ECO:0007669"/>
    <property type="project" value="UniProtKB-ARBA"/>
</dbReference>
<organism evidence="5 6">
    <name type="scientific">Musa troglodytarum</name>
    <name type="common">fe'i banana</name>
    <dbReference type="NCBI Taxonomy" id="320322"/>
    <lineage>
        <taxon>Eukaryota</taxon>
        <taxon>Viridiplantae</taxon>
        <taxon>Streptophyta</taxon>
        <taxon>Embryophyta</taxon>
        <taxon>Tracheophyta</taxon>
        <taxon>Spermatophyta</taxon>
        <taxon>Magnoliopsida</taxon>
        <taxon>Liliopsida</taxon>
        <taxon>Zingiberales</taxon>
        <taxon>Musaceae</taxon>
        <taxon>Musa</taxon>
    </lineage>
</organism>
<evidence type="ECO:0000256" key="4">
    <source>
        <dbReference type="ARBA" id="ARBA00023242"/>
    </source>
</evidence>
<keyword evidence="3" id="KW-0804">Transcription</keyword>
<keyword evidence="2" id="KW-0805">Transcription regulation</keyword>
<dbReference type="Pfam" id="PF12767">
    <property type="entry name" value="SAGA-Tad1"/>
    <property type="match status" value="1"/>
</dbReference>
<dbReference type="AlphaFoldDB" id="A0A9E7I6G0"/>
<dbReference type="InterPro" id="IPR024738">
    <property type="entry name" value="Hfi1/Tada1"/>
</dbReference>
<dbReference type="Proteomes" id="UP001055439">
    <property type="component" value="Chromosome 9"/>
</dbReference>
<keyword evidence="4" id="KW-0539">Nucleus</keyword>
<dbReference type="PANTHER" id="PTHR21277:SF5">
    <property type="entry name" value="TRANSCRIPTIONAL ADAPTER 1"/>
    <property type="match status" value="1"/>
</dbReference>
<dbReference type="GO" id="GO:0003713">
    <property type="term" value="F:transcription coactivator activity"/>
    <property type="evidence" value="ECO:0007669"/>
    <property type="project" value="TreeGrafter"/>
</dbReference>
<name>A0A9E7I6G0_9LILI</name>
<dbReference type="GO" id="GO:0005634">
    <property type="term" value="C:nucleus"/>
    <property type="evidence" value="ECO:0007669"/>
    <property type="project" value="UniProtKB-SubCell"/>
</dbReference>
<dbReference type="GO" id="GO:0006357">
    <property type="term" value="P:regulation of transcription by RNA polymerase II"/>
    <property type="evidence" value="ECO:0007669"/>
    <property type="project" value="TreeGrafter"/>
</dbReference>
<evidence type="ECO:0000313" key="5">
    <source>
        <dbReference type="EMBL" id="URE47080.1"/>
    </source>
</evidence>
<keyword evidence="6" id="KW-1185">Reference proteome</keyword>
<dbReference type="EMBL" id="CP097511">
    <property type="protein sequence ID" value="URE47080.1"/>
    <property type="molecule type" value="Genomic_DNA"/>
</dbReference>
<evidence type="ECO:0000256" key="3">
    <source>
        <dbReference type="ARBA" id="ARBA00023163"/>
    </source>
</evidence>
<accession>A0A9E7I6G0</accession>